<feature type="transmembrane region" description="Helical" evidence="1">
    <location>
        <begin position="330"/>
        <end position="350"/>
    </location>
</feature>
<dbReference type="Proteomes" id="UP000295726">
    <property type="component" value="Unassembled WGS sequence"/>
</dbReference>
<dbReference type="InterPro" id="IPR001173">
    <property type="entry name" value="Glyco_trans_2-like"/>
</dbReference>
<dbReference type="SUPFAM" id="SSF53448">
    <property type="entry name" value="Nucleotide-diphospho-sugar transferases"/>
    <property type="match status" value="2"/>
</dbReference>
<dbReference type="RefSeq" id="WP_132381738.1">
    <property type="nucleotide sequence ID" value="NZ_DAIPCY010000002.1"/>
</dbReference>
<dbReference type="AlphaFoldDB" id="A0A4R3K5B2"/>
<comment type="caution">
    <text evidence="3">The sequence shown here is derived from an EMBL/GenBank/DDBJ whole genome shotgun (WGS) entry which is preliminary data.</text>
</comment>
<keyword evidence="4" id="KW-1185">Reference proteome</keyword>
<organism evidence="3 4">
    <name type="scientific">Muricomes intestini</name>
    <dbReference type="NCBI Taxonomy" id="1796634"/>
    <lineage>
        <taxon>Bacteria</taxon>
        <taxon>Bacillati</taxon>
        <taxon>Bacillota</taxon>
        <taxon>Clostridia</taxon>
        <taxon>Lachnospirales</taxon>
        <taxon>Lachnospiraceae</taxon>
        <taxon>Muricomes</taxon>
    </lineage>
</organism>
<evidence type="ECO:0000259" key="2">
    <source>
        <dbReference type="Pfam" id="PF00535"/>
    </source>
</evidence>
<keyword evidence="1" id="KW-1133">Transmembrane helix</keyword>
<dbReference type="InterPro" id="IPR029044">
    <property type="entry name" value="Nucleotide-diphossugar_trans"/>
</dbReference>
<protein>
    <submittedName>
        <fullName evidence="3">RSAM/selenodomain-associated transferase 1/rSAM/selenodomain-associated transferase 2</fullName>
    </submittedName>
</protein>
<dbReference type="InterPro" id="IPR018641">
    <property type="entry name" value="Trfase_1_rSAM/seldom-assoc"/>
</dbReference>
<dbReference type="OrthoDB" id="9810303at2"/>
<dbReference type="NCBIfam" id="TIGR04282">
    <property type="entry name" value="glyco_like_cofC"/>
    <property type="match status" value="1"/>
</dbReference>
<accession>A0A4R3K5B2</accession>
<evidence type="ECO:0000313" key="3">
    <source>
        <dbReference type="EMBL" id="TCS77900.1"/>
    </source>
</evidence>
<dbReference type="InterPro" id="IPR026461">
    <property type="entry name" value="Trfase_2_rSAM/seldom_assoc"/>
</dbReference>
<dbReference type="GO" id="GO:0016740">
    <property type="term" value="F:transferase activity"/>
    <property type="evidence" value="ECO:0007669"/>
    <property type="project" value="UniProtKB-KW"/>
</dbReference>
<dbReference type="Gene3D" id="3.90.550.10">
    <property type="entry name" value="Spore Coat Polysaccharide Biosynthesis Protein SpsA, Chain A"/>
    <property type="match status" value="2"/>
</dbReference>
<dbReference type="CDD" id="cd02522">
    <property type="entry name" value="GT_2_like_a"/>
    <property type="match status" value="1"/>
</dbReference>
<evidence type="ECO:0000256" key="1">
    <source>
        <dbReference type="SAM" id="Phobius"/>
    </source>
</evidence>
<proteinExistence type="predicted"/>
<dbReference type="NCBIfam" id="TIGR04283">
    <property type="entry name" value="glyco_like_mftF"/>
    <property type="match status" value="1"/>
</dbReference>
<evidence type="ECO:0000313" key="4">
    <source>
        <dbReference type="Proteomes" id="UP000295726"/>
    </source>
</evidence>
<dbReference type="PANTHER" id="PTHR36529">
    <property type="entry name" value="SLL1095 PROTEIN"/>
    <property type="match status" value="1"/>
</dbReference>
<reference evidence="3 4" key="1">
    <citation type="submission" date="2019-03" db="EMBL/GenBank/DDBJ databases">
        <title>Genomic Encyclopedia of Type Strains, Phase IV (KMG-IV): sequencing the most valuable type-strain genomes for metagenomic binning, comparative biology and taxonomic classification.</title>
        <authorList>
            <person name="Goeker M."/>
        </authorList>
    </citation>
    <scope>NUCLEOTIDE SEQUENCE [LARGE SCALE GENOMIC DNA]</scope>
    <source>
        <strain evidence="3 4">DSM 29489</strain>
    </source>
</reference>
<dbReference type="Pfam" id="PF09837">
    <property type="entry name" value="DUF2064"/>
    <property type="match status" value="1"/>
</dbReference>
<name>A0A4R3K5B2_9FIRM</name>
<feature type="domain" description="Glycosyltransferase 2-like" evidence="2">
    <location>
        <begin position="232"/>
        <end position="338"/>
    </location>
</feature>
<dbReference type="PANTHER" id="PTHR36529:SF1">
    <property type="entry name" value="GLYCOSYLTRANSFERASE"/>
    <property type="match status" value="1"/>
</dbReference>
<sequence>MKEAILIFTRIPIPGHTKTRMMPYFSEKECAQLHICFLEDIVRECQKTGRDLYVFFTPEGKQNILFPIFGKIVKYREQKGSSLGERMKNALQEVFEDGYRACVLIGTDIPELRASYLENAFEKLRTQDVVLGPTPDGGYYLIGMKQLYTAAFENQTYGHETVFENTVDALKDKNLSIAYIPRLADMDCPEDLHGFTERYRNSLRWRKRFISQQRGQHSENTRRFILNHRKVSIIIPTYNEEKTIGYIQKQLESIKDKCEIIFTDGGSTDRTLQKIKKEFKVISTEKGRGCQMNAGAKASHGDILFFLHCDSKLPSNLLEQIRYVMKEYRVGGFGVAFASGNFFMLTCRIISNYRMKVRGIIFGDQGMFIERKLFFEMGMFQEIPIMEDYQFSLDLRKRGEKIGMAPNRIYTSGRRYPKGTVPKLKLMWKMYSLRKKYRRGESVEKIAEEYRDIR</sequence>
<gene>
    <name evidence="3" type="ORF">EDD59_11454</name>
</gene>
<keyword evidence="1" id="KW-0472">Membrane</keyword>
<keyword evidence="1" id="KW-0812">Transmembrane</keyword>
<dbReference type="Pfam" id="PF00535">
    <property type="entry name" value="Glycos_transf_2"/>
    <property type="match status" value="1"/>
</dbReference>
<dbReference type="EMBL" id="SLZZ01000014">
    <property type="protein sequence ID" value="TCS77900.1"/>
    <property type="molecule type" value="Genomic_DNA"/>
</dbReference>
<keyword evidence="3" id="KW-0808">Transferase</keyword>